<dbReference type="EMBL" id="JMQA01000052">
    <property type="protein sequence ID" value="KFM93502.1"/>
    <property type="molecule type" value="Genomic_DNA"/>
</dbReference>
<evidence type="ECO:0000256" key="1">
    <source>
        <dbReference type="SAM" id="MobiDB-lite"/>
    </source>
</evidence>
<accession>A0A090Y6P8</accession>
<dbReference type="OrthoDB" id="95423at2"/>
<comment type="caution">
    <text evidence="3">The sequence shown here is derived from an EMBL/GenBank/DDBJ whole genome shotgun (WGS) entry which is preliminary data.</text>
</comment>
<keyword evidence="4" id="KW-1185">Reference proteome</keyword>
<dbReference type="PATRIC" id="fig|44252.3.peg.6078"/>
<dbReference type="GeneID" id="77010247"/>
<dbReference type="Gene3D" id="3.55.50.10">
    <property type="entry name" value="Baseplate protein-like domains"/>
    <property type="match status" value="1"/>
</dbReference>
<reference evidence="3 4" key="1">
    <citation type="submission" date="2014-04" db="EMBL/GenBank/DDBJ databases">
        <authorList>
            <person name="Bishop-Lilly K.A."/>
            <person name="Broomall S.M."/>
            <person name="Chain P.S."/>
            <person name="Chertkov O."/>
            <person name="Coyne S.R."/>
            <person name="Daligault H.E."/>
            <person name="Davenport K.W."/>
            <person name="Erkkila T."/>
            <person name="Frey K.G."/>
            <person name="Gibbons H.S."/>
            <person name="Gu W."/>
            <person name="Jaissle J."/>
            <person name="Johnson S.L."/>
            <person name="Koroleva G.I."/>
            <person name="Ladner J.T."/>
            <person name="Lo C.-C."/>
            <person name="Minogue T.D."/>
            <person name="Munk C."/>
            <person name="Palacios G.F."/>
            <person name="Redden C.L."/>
            <person name="Rosenzweig C.N."/>
            <person name="Scholz M.B."/>
            <person name="Teshima H."/>
            <person name="Xu Y."/>
        </authorList>
    </citation>
    <scope>NUCLEOTIDE SEQUENCE [LARGE SCALE GENOMIC DNA]</scope>
    <source>
        <strain evidence="3 4">8244</strain>
    </source>
</reference>
<name>A0A090Y6P8_PAEMA</name>
<dbReference type="InterPro" id="IPR006531">
    <property type="entry name" value="Gp5/Vgr_OB"/>
</dbReference>
<dbReference type="Pfam" id="PF04717">
    <property type="entry name" value="Phage_base_V"/>
    <property type="match status" value="1"/>
</dbReference>
<evidence type="ECO:0000313" key="4">
    <source>
        <dbReference type="Proteomes" id="UP000029278"/>
    </source>
</evidence>
<dbReference type="SUPFAM" id="SSF69255">
    <property type="entry name" value="gp5 N-terminal domain-like"/>
    <property type="match status" value="1"/>
</dbReference>
<dbReference type="SUPFAM" id="SSF69279">
    <property type="entry name" value="Phage tail proteins"/>
    <property type="match status" value="1"/>
</dbReference>
<dbReference type="RefSeq" id="WP_036627125.1">
    <property type="nucleotide sequence ID" value="NZ_BGML01000020.1"/>
</dbReference>
<protein>
    <submittedName>
        <fullName evidence="3">Phage late control D family protein</fullName>
    </submittedName>
</protein>
<feature type="region of interest" description="Disordered" evidence="1">
    <location>
        <begin position="358"/>
        <end position="377"/>
    </location>
</feature>
<dbReference type="Proteomes" id="UP000029278">
    <property type="component" value="Unassembled WGS sequence"/>
</dbReference>
<evidence type="ECO:0000259" key="2">
    <source>
        <dbReference type="Pfam" id="PF04717"/>
    </source>
</evidence>
<dbReference type="AlphaFoldDB" id="A0A090Y6P8"/>
<feature type="domain" description="Gp5/Type VI secretion system Vgr protein OB-fold" evidence="2">
    <location>
        <begin position="298"/>
        <end position="358"/>
    </location>
</feature>
<sequence length="470" mass="52282">MSEAVYTSAHIVVSHYKFERITELVIHKSMNDHGKLLLSGIISEDLKDKYIEQAEASDTIQVAVQDQDKPIPLFYGVITNISVQATRGVRSITIEAHSLSVLMDIRKKTRSFQNKTLTYKSLFHRLIASYPDSDLIDEASQGKTIGGLLVQYQETDWTFLRRLASHFHASLVPVSSQPGVKLYVGVPEGDNPRKLDEYNYSMKKDLQDYKLKSENGVEDISEQDSICYTVASHKLLELGDAVTFQGRTWYVGRVETKLENGVLSSLYDLKDAKGLRCRTEYPYVLAGTSLFGTILDVAKDKVKVKLHIDQDQPVNEAMWFAYSTVYSSPDGSGWYCMPEVGDEVRLYFPDEQEKHAFAASSVDTDSANPQNRSDPAVKSISTKYGKEIVFKPGAVEIIGGGQLLMRLTDDGGIEINSDKKISLSAMEDIEITGGAKILIQGESGIEFIQGNTSLKVEDEVTFTGGRVNIK</sequence>
<gene>
    <name evidence="3" type="ORF">DJ90_4895</name>
</gene>
<proteinExistence type="predicted"/>
<feature type="compositionally biased region" description="Polar residues" evidence="1">
    <location>
        <begin position="361"/>
        <end position="373"/>
    </location>
</feature>
<organism evidence="3 4">
    <name type="scientific">Paenibacillus macerans</name>
    <name type="common">Bacillus macerans</name>
    <dbReference type="NCBI Taxonomy" id="44252"/>
    <lineage>
        <taxon>Bacteria</taxon>
        <taxon>Bacillati</taxon>
        <taxon>Bacillota</taxon>
        <taxon>Bacilli</taxon>
        <taxon>Bacillales</taxon>
        <taxon>Paenibacillaceae</taxon>
        <taxon>Paenibacillus</taxon>
    </lineage>
</organism>
<dbReference type="STRING" id="44252.DJ90_4895"/>
<evidence type="ECO:0000313" key="3">
    <source>
        <dbReference type="EMBL" id="KFM93502.1"/>
    </source>
</evidence>
<dbReference type="HOGENOM" id="CLU_030496_2_0_9"/>